<dbReference type="EMBL" id="MF957259">
    <property type="protein sequence ID" value="ATN93087.1"/>
    <property type="molecule type" value="Genomic_DNA"/>
</dbReference>
<protein>
    <submittedName>
        <fullName evidence="1">Uncharacterized protein</fullName>
    </submittedName>
</protein>
<proteinExistence type="predicted"/>
<reference evidence="2" key="1">
    <citation type="submission" date="2017-09" db="EMBL/GenBank/DDBJ databases">
        <title>The complete genome of Salmonella phage Melville.</title>
        <authorList>
            <person name="Zhang K."/>
            <person name="Xie Y."/>
            <person name="Liu M."/>
            <person name="Gill J."/>
        </authorList>
    </citation>
    <scope>NUCLEOTIDE SEQUENCE [LARGE SCALE GENOMIC DNA]</scope>
</reference>
<evidence type="ECO:0000313" key="1">
    <source>
        <dbReference type="EMBL" id="ATN93087.1"/>
    </source>
</evidence>
<dbReference type="InterPro" id="IPR027417">
    <property type="entry name" value="P-loop_NTPase"/>
</dbReference>
<dbReference type="SUPFAM" id="SSF52540">
    <property type="entry name" value="P-loop containing nucleoside triphosphate hydrolases"/>
    <property type="match status" value="1"/>
</dbReference>
<sequence>MCHGTAPTKERNMKYLTPIYLTLMHAFKDQAFSRSNNPNFCYDPISDIRDNRTLRLDGGRQSGKTTAITEFASDWLNDGGSVIIISNKQSYAKITHAAISDKFFSNRNHNYNKQEFNNHCFVETVRSFIDNGGYQCRGRTLNRILYIIDEPIRLPDINKFYEAHFKGPHCSSFKNTNELPLFFVIGTQ</sequence>
<gene>
    <name evidence="1" type="ORF">CPT_Melville_113</name>
</gene>
<evidence type="ECO:0000313" key="2">
    <source>
        <dbReference type="Proteomes" id="UP000231463"/>
    </source>
</evidence>
<accession>A0A2D1GM35</accession>
<keyword evidence="2" id="KW-1185">Reference proteome</keyword>
<organism evidence="1 2">
    <name type="scientific">Salmonella phage Melville</name>
    <dbReference type="NCBI Taxonomy" id="2041413"/>
    <lineage>
        <taxon>Viruses</taxon>
        <taxon>Duplodnaviria</taxon>
        <taxon>Heunggongvirae</taxon>
        <taxon>Uroviricota</taxon>
        <taxon>Caudoviricetes</taxon>
        <taxon>Pantevenvirales</taxon>
        <taxon>Straboviridae</taxon>
        <taxon>Tevenvirinae</taxon>
        <taxon>Gelderlandvirus</taxon>
        <taxon>Gelderlandvirus melville</taxon>
    </lineage>
</organism>
<dbReference type="Proteomes" id="UP000231463">
    <property type="component" value="Segment"/>
</dbReference>
<name>A0A2D1GM35_9CAUD</name>